<dbReference type="PROSITE" id="PS00439">
    <property type="entry name" value="ACYLTRANSF_C_1"/>
    <property type="match status" value="1"/>
</dbReference>
<dbReference type="InterPro" id="IPR042231">
    <property type="entry name" value="Cho/carn_acyl_trans_2"/>
</dbReference>
<evidence type="ECO:0000313" key="4">
    <source>
        <dbReference type="EMBL" id="CAD7223692.1"/>
    </source>
</evidence>
<name>A0A7R8W2N5_9CRUS</name>
<gene>
    <name evidence="4" type="ORF">CTOB1V02_LOCUS1672</name>
</gene>
<dbReference type="Pfam" id="PF00755">
    <property type="entry name" value="Carn_acyltransf"/>
    <property type="match status" value="1"/>
</dbReference>
<dbReference type="PANTHER" id="PTHR22589">
    <property type="entry name" value="CARNITINE O-ACYLTRANSFERASE"/>
    <property type="match status" value="1"/>
</dbReference>
<accession>A0A7R8W2N5</accession>
<dbReference type="OrthoDB" id="240216at2759"/>
<protein>
    <submittedName>
        <fullName evidence="4">Uncharacterized protein</fullName>
    </submittedName>
</protein>
<dbReference type="InterPro" id="IPR000542">
    <property type="entry name" value="Carn_acyl_trans"/>
</dbReference>
<reference evidence="4" key="1">
    <citation type="submission" date="2020-11" db="EMBL/GenBank/DDBJ databases">
        <authorList>
            <person name="Tran Van P."/>
        </authorList>
    </citation>
    <scope>NUCLEOTIDE SEQUENCE</scope>
</reference>
<organism evidence="4">
    <name type="scientific">Cyprideis torosa</name>
    <dbReference type="NCBI Taxonomy" id="163714"/>
    <lineage>
        <taxon>Eukaryota</taxon>
        <taxon>Metazoa</taxon>
        <taxon>Ecdysozoa</taxon>
        <taxon>Arthropoda</taxon>
        <taxon>Crustacea</taxon>
        <taxon>Oligostraca</taxon>
        <taxon>Ostracoda</taxon>
        <taxon>Podocopa</taxon>
        <taxon>Podocopida</taxon>
        <taxon>Cytherocopina</taxon>
        <taxon>Cytheroidea</taxon>
        <taxon>Cytherideidae</taxon>
        <taxon>Cyprideis</taxon>
    </lineage>
</organism>
<dbReference type="GO" id="GO:0008458">
    <property type="term" value="F:carnitine O-octanoyltransferase activity"/>
    <property type="evidence" value="ECO:0007669"/>
    <property type="project" value="TreeGrafter"/>
</dbReference>
<dbReference type="EMBL" id="OB660240">
    <property type="protein sequence ID" value="CAD7223692.1"/>
    <property type="molecule type" value="Genomic_DNA"/>
</dbReference>
<evidence type="ECO:0000256" key="1">
    <source>
        <dbReference type="ARBA" id="ARBA00005232"/>
    </source>
</evidence>
<dbReference type="InterPro" id="IPR023213">
    <property type="entry name" value="CAT-like_dom_sf"/>
</dbReference>
<dbReference type="Gene3D" id="3.30.559.10">
    <property type="entry name" value="Chloramphenicol acetyltransferase-like domain"/>
    <property type="match status" value="1"/>
</dbReference>
<dbReference type="AlphaFoldDB" id="A0A7R8W2N5"/>
<dbReference type="InterPro" id="IPR039551">
    <property type="entry name" value="Cho/carn_acyl_trans"/>
</dbReference>
<sequence length="199" mass="23379">MTDDSSLDPERLFILPEGSSESTFQDDDSLPSLPVPTLEESLSLYVQSLRPLLSEDELATSQKIVKDFASSDVAQMLQRKLEEKGRKCRNWMERWWDEEVYLKFRLPITPFNNMIGIAGTPETVRDLDPYCLMNLSCYLEHCLRFWKLIREERVRPQKVKRGKDMLPLTMHQFRRCFNCCQIPGKGMDSIKFHFKTSEF</sequence>
<evidence type="ECO:0000256" key="2">
    <source>
        <dbReference type="ARBA" id="ARBA00022679"/>
    </source>
</evidence>
<dbReference type="Gene3D" id="3.30.559.70">
    <property type="entry name" value="Choline/Carnitine o-acyltransferase, domain 2"/>
    <property type="match status" value="1"/>
</dbReference>
<dbReference type="PANTHER" id="PTHR22589:SF67">
    <property type="entry name" value="PEROXISOMAL CARNITINE O-OCTANOYLTRANSFERASE"/>
    <property type="match status" value="1"/>
</dbReference>
<dbReference type="SUPFAM" id="SSF52777">
    <property type="entry name" value="CoA-dependent acyltransferases"/>
    <property type="match status" value="1"/>
</dbReference>
<keyword evidence="3" id="KW-0012">Acyltransferase</keyword>
<comment type="similarity">
    <text evidence="1">Belongs to the carnitine/choline acetyltransferase family.</text>
</comment>
<keyword evidence="2" id="KW-0808">Transferase</keyword>
<proteinExistence type="inferred from homology"/>
<evidence type="ECO:0000256" key="3">
    <source>
        <dbReference type="ARBA" id="ARBA00023315"/>
    </source>
</evidence>
<dbReference type="GO" id="GO:0005777">
    <property type="term" value="C:peroxisome"/>
    <property type="evidence" value="ECO:0007669"/>
    <property type="project" value="TreeGrafter"/>
</dbReference>